<organism evidence="5 6">
    <name type="scientific">Aedes aegypti</name>
    <name type="common">Yellowfever mosquito</name>
    <name type="synonym">Culex aegypti</name>
    <dbReference type="NCBI Taxonomy" id="7159"/>
    <lineage>
        <taxon>Eukaryota</taxon>
        <taxon>Metazoa</taxon>
        <taxon>Ecdysozoa</taxon>
        <taxon>Arthropoda</taxon>
        <taxon>Hexapoda</taxon>
        <taxon>Insecta</taxon>
        <taxon>Pterygota</taxon>
        <taxon>Neoptera</taxon>
        <taxon>Endopterygota</taxon>
        <taxon>Diptera</taxon>
        <taxon>Nematocera</taxon>
        <taxon>Culicoidea</taxon>
        <taxon>Culicidae</taxon>
        <taxon>Culicinae</taxon>
        <taxon>Aedini</taxon>
        <taxon>Aedes</taxon>
        <taxon>Stegomyia</taxon>
    </lineage>
</organism>
<dbReference type="OMA" id="DRCEVAY"/>
<dbReference type="Pfam" id="PF01395">
    <property type="entry name" value="PBP_GOBP"/>
    <property type="match status" value="1"/>
</dbReference>
<dbReference type="EMBL" id="CH477186">
    <property type="protein sequence ID" value="EAT48978.1"/>
    <property type="molecule type" value="Genomic_DNA"/>
</dbReference>
<evidence type="ECO:0000313" key="6">
    <source>
        <dbReference type="Proteomes" id="UP000682892"/>
    </source>
</evidence>
<reference evidence="5" key="2">
    <citation type="journal article" date="2007" name="Science">
        <title>Genome sequence of Aedes aegypti, a major arbovirus vector.</title>
        <authorList>
            <person name="Nene V."/>
            <person name="Wortman J.R."/>
            <person name="Lawson D."/>
            <person name="Haas B."/>
            <person name="Kodira C."/>
            <person name="Tu Z.J."/>
            <person name="Loftus B."/>
            <person name="Xi Z."/>
            <person name="Megy K."/>
            <person name="Grabherr M."/>
            <person name="Ren Q."/>
            <person name="Zdobnov E.M."/>
            <person name="Lobo N.F."/>
            <person name="Campbell K.S."/>
            <person name="Brown S.E."/>
            <person name="Bonaldo M.F."/>
            <person name="Zhu J."/>
            <person name="Sinkins S.P."/>
            <person name="Hogenkamp D.G."/>
            <person name="Amedeo P."/>
            <person name="Arensburger P."/>
            <person name="Atkinson P.W."/>
            <person name="Bidwell S."/>
            <person name="Biedler J."/>
            <person name="Birney E."/>
            <person name="Bruggner R.V."/>
            <person name="Costas J."/>
            <person name="Coy M.R."/>
            <person name="Crabtree J."/>
            <person name="Crawford M."/>
            <person name="Debruyn B."/>
            <person name="Decaprio D."/>
            <person name="Eiglmeier K."/>
            <person name="Eisenstadt E."/>
            <person name="El-Dorry H."/>
            <person name="Gelbart W.M."/>
            <person name="Gomes S.L."/>
            <person name="Hammond M."/>
            <person name="Hannick L.I."/>
            <person name="Hogan J.R."/>
            <person name="Holmes M.H."/>
            <person name="Jaffe D."/>
            <person name="Johnston J.S."/>
            <person name="Kennedy R.C."/>
            <person name="Koo H."/>
            <person name="Kravitz S."/>
            <person name="Kriventseva E.V."/>
            <person name="Kulp D."/>
            <person name="Labutti K."/>
            <person name="Lee E."/>
            <person name="Li S."/>
            <person name="Lovin D.D."/>
            <person name="Mao C."/>
            <person name="Mauceli E."/>
            <person name="Menck C.F."/>
            <person name="Miller J.R."/>
            <person name="Montgomery P."/>
            <person name="Mori A."/>
            <person name="Nascimento A.L."/>
            <person name="Naveira H.F."/>
            <person name="Nusbaum C."/>
            <person name="O'leary S."/>
            <person name="Orvis J."/>
            <person name="Pertea M."/>
            <person name="Quesneville H."/>
            <person name="Reidenbach K.R."/>
            <person name="Rogers Y.H."/>
            <person name="Roth C.W."/>
            <person name="Schneider J.R."/>
            <person name="Schatz M."/>
            <person name="Shumway M."/>
            <person name="Stanke M."/>
            <person name="Stinson E.O."/>
            <person name="Tubio J.M."/>
            <person name="Vanzee J.P."/>
            <person name="Verjovski-Almeida S."/>
            <person name="Werner D."/>
            <person name="White O."/>
            <person name="Wyder S."/>
            <person name="Zeng Q."/>
            <person name="Zhao Q."/>
            <person name="Zhao Y."/>
            <person name="Hill C.A."/>
            <person name="Raikhel A.S."/>
            <person name="Soares M.B."/>
            <person name="Knudson D.L."/>
            <person name="Lee N.H."/>
            <person name="Galagan J."/>
            <person name="Salzberg S.L."/>
            <person name="Paulsen I.T."/>
            <person name="Dimopoulos G."/>
            <person name="Collins F.H."/>
            <person name="Birren B."/>
            <person name="Fraser-Liggett C.M."/>
            <person name="Severson D.W."/>
        </authorList>
    </citation>
    <scope>NUCLEOTIDE SEQUENCE [LARGE SCALE GENOMIC DNA]</scope>
    <source>
        <strain evidence="5">Liverpool</strain>
    </source>
</reference>
<evidence type="ECO:0000256" key="3">
    <source>
        <dbReference type="ARBA" id="ARBA00022525"/>
    </source>
</evidence>
<feature type="chain" id="PRO_5036459595" evidence="4">
    <location>
        <begin position="22"/>
        <end position="141"/>
    </location>
</feature>
<dbReference type="PANTHER" id="PTHR21364:SF2">
    <property type="entry name" value="GENERAL ODORANT-BINDING PROTEIN 19A"/>
    <property type="match status" value="1"/>
</dbReference>
<name>A0A1S4EUV2_AEDAE</name>
<feature type="signal peptide" evidence="4">
    <location>
        <begin position="1"/>
        <end position="21"/>
    </location>
</feature>
<dbReference type="SUPFAM" id="SSF47565">
    <property type="entry name" value="Insect pheromone/odorant-binding proteins"/>
    <property type="match status" value="1"/>
</dbReference>
<dbReference type="HOGENOM" id="CLU_107288_0_0_1"/>
<keyword evidence="3" id="KW-0964">Secreted</keyword>
<dbReference type="SMR" id="A0A1S4EUV2"/>
<sequence length="141" mass="15804">MKTLSVIILGAWLVHLGGVMSSMTFEDMQETAKMMRGICQPKYGIPDDVAENASSGVFPDSREFKCYASCLMDLTHTAKRGKLNYEAAVKQITMLPDDFREPFRVGLDSCRNAADGIDDYCEVAYTLLKCFFKASPKFFFP</sequence>
<dbReference type="FunFam" id="1.10.238.20:FF:000001">
    <property type="entry name" value="General odorant-binding protein lush"/>
    <property type="match status" value="1"/>
</dbReference>
<dbReference type="GO" id="GO:0035275">
    <property type="term" value="F:dibutyl phthalate binding"/>
    <property type="evidence" value="ECO:0007669"/>
    <property type="project" value="TreeGrafter"/>
</dbReference>
<dbReference type="InterPro" id="IPR036728">
    <property type="entry name" value="PBP_GOBP_sf"/>
</dbReference>
<dbReference type="PANTHER" id="PTHR21364">
    <property type="entry name" value="GENERAL ODORANT-BINDING PROTEIN 19A"/>
    <property type="match status" value="1"/>
</dbReference>
<dbReference type="Gene3D" id="1.10.238.20">
    <property type="entry name" value="Pheromone/general odorant binding protein domain"/>
    <property type="match status" value="1"/>
</dbReference>
<dbReference type="Proteomes" id="UP000682892">
    <property type="component" value="Chromosome 1"/>
</dbReference>
<dbReference type="GO" id="GO:0005576">
    <property type="term" value="C:extracellular region"/>
    <property type="evidence" value="ECO:0007669"/>
    <property type="project" value="UniProtKB-SubCell"/>
</dbReference>
<dbReference type="CDD" id="cd23992">
    <property type="entry name" value="PBP_GOBP"/>
    <property type="match status" value="1"/>
</dbReference>
<evidence type="ECO:0000256" key="2">
    <source>
        <dbReference type="ARBA" id="ARBA00008098"/>
    </source>
</evidence>
<dbReference type="GO" id="GO:0007608">
    <property type="term" value="P:sensory perception of smell"/>
    <property type="evidence" value="ECO:0007669"/>
    <property type="project" value="TreeGrafter"/>
</dbReference>
<protein>
    <submittedName>
        <fullName evidence="5">AAEL000071-PA</fullName>
    </submittedName>
</protein>
<dbReference type="KEGG" id="aag:5563595"/>
<proteinExistence type="inferred from homology"/>
<evidence type="ECO:0000256" key="1">
    <source>
        <dbReference type="ARBA" id="ARBA00004613"/>
    </source>
</evidence>
<gene>
    <name evidence="5" type="ORF">AaeL_AAEL000071</name>
</gene>
<dbReference type="OrthoDB" id="6610259at2759"/>
<accession>A0A1S4EUV2</accession>
<keyword evidence="4" id="KW-0732">Signal</keyword>
<dbReference type="GO" id="GO:0005549">
    <property type="term" value="F:odorant binding"/>
    <property type="evidence" value="ECO:0007669"/>
    <property type="project" value="InterPro"/>
</dbReference>
<dbReference type="InterPro" id="IPR006170">
    <property type="entry name" value="PBP/GOBP"/>
</dbReference>
<dbReference type="AlphaFoldDB" id="A0A1S4EUV2"/>
<evidence type="ECO:0000256" key="4">
    <source>
        <dbReference type="SAM" id="SignalP"/>
    </source>
</evidence>
<evidence type="ECO:0000313" key="5">
    <source>
        <dbReference type="EMBL" id="EAT48978.1"/>
    </source>
</evidence>
<reference evidence="5" key="1">
    <citation type="submission" date="2005-10" db="EMBL/GenBank/DDBJ databases">
        <authorList>
            <person name="Loftus B.J."/>
            <person name="Nene V.M."/>
            <person name="Hannick L.I."/>
            <person name="Bidwell S."/>
            <person name="Haas B."/>
            <person name="Amedeo P."/>
            <person name="Orvis J."/>
            <person name="Wortman J.R."/>
            <person name="White O.R."/>
            <person name="Salzberg S."/>
            <person name="Shumway M."/>
            <person name="Koo H."/>
            <person name="Zhao Y."/>
            <person name="Holmes M."/>
            <person name="Miller J."/>
            <person name="Schatz M."/>
            <person name="Pop M."/>
            <person name="Pai G."/>
            <person name="Utterback T."/>
            <person name="Rogers Y.-H."/>
            <person name="Kravitz S."/>
            <person name="Fraser C.M."/>
        </authorList>
    </citation>
    <scope>NUCLEOTIDE SEQUENCE</scope>
    <source>
        <strain evidence="5">Liverpool</strain>
    </source>
</reference>
<dbReference type="SMART" id="SM00708">
    <property type="entry name" value="PhBP"/>
    <property type="match status" value="1"/>
</dbReference>
<comment type="subcellular location">
    <subcellularLocation>
        <location evidence="1">Secreted</location>
    </subcellularLocation>
</comment>
<reference evidence="5" key="3">
    <citation type="submission" date="2012-09" db="EMBL/GenBank/DDBJ databases">
        <authorList>
            <consortium name="VectorBase"/>
        </authorList>
    </citation>
    <scope>NUCLEOTIDE SEQUENCE</scope>
    <source>
        <strain evidence="5">Liverpool</strain>
    </source>
</reference>
<comment type="similarity">
    <text evidence="2">Belongs to the PBP/GOBP family.</text>
</comment>
<dbReference type="GO" id="GO:0042048">
    <property type="term" value="P:olfactory behavior"/>
    <property type="evidence" value="ECO:0007669"/>
    <property type="project" value="TreeGrafter"/>
</dbReference>